<dbReference type="EMBL" id="KQ965743">
    <property type="protein sequence ID" value="KXS18202.1"/>
    <property type="molecule type" value="Genomic_DNA"/>
</dbReference>
<dbReference type="AlphaFoldDB" id="A0A139AN76"/>
<organism evidence="2 3">
    <name type="scientific">Gonapodya prolifera (strain JEL478)</name>
    <name type="common">Monoblepharis prolifera</name>
    <dbReference type="NCBI Taxonomy" id="1344416"/>
    <lineage>
        <taxon>Eukaryota</taxon>
        <taxon>Fungi</taxon>
        <taxon>Fungi incertae sedis</taxon>
        <taxon>Chytridiomycota</taxon>
        <taxon>Chytridiomycota incertae sedis</taxon>
        <taxon>Monoblepharidomycetes</taxon>
        <taxon>Monoblepharidales</taxon>
        <taxon>Gonapodyaceae</taxon>
        <taxon>Gonapodya</taxon>
    </lineage>
</organism>
<gene>
    <name evidence="2" type="ORF">M427DRAFT_96338</name>
</gene>
<dbReference type="Proteomes" id="UP000070544">
    <property type="component" value="Unassembled WGS sequence"/>
</dbReference>
<keyword evidence="3" id="KW-1185">Reference proteome</keyword>
<dbReference type="OrthoDB" id="2155658at2759"/>
<name>A0A139AN76_GONPJ</name>
<evidence type="ECO:0000313" key="2">
    <source>
        <dbReference type="EMBL" id="KXS18202.1"/>
    </source>
</evidence>
<dbReference type="Gene3D" id="3.40.50.720">
    <property type="entry name" value="NAD(P)-binding Rossmann-like Domain"/>
    <property type="match status" value="1"/>
</dbReference>
<dbReference type="STRING" id="1344416.A0A139AN76"/>
<evidence type="ECO:0000313" key="3">
    <source>
        <dbReference type="Proteomes" id="UP000070544"/>
    </source>
</evidence>
<proteinExistence type="predicted"/>
<dbReference type="OMA" id="YQDNTPR"/>
<feature type="domain" description="NAD(P)-binding" evidence="1">
    <location>
        <begin position="45"/>
        <end position="153"/>
    </location>
</feature>
<dbReference type="SUPFAM" id="SSF51735">
    <property type="entry name" value="NAD(P)-binding Rossmann-fold domains"/>
    <property type="match status" value="1"/>
</dbReference>
<reference evidence="2 3" key="1">
    <citation type="journal article" date="2015" name="Genome Biol. Evol.">
        <title>Phylogenomic analyses indicate that early fungi evolved digesting cell walls of algal ancestors of land plants.</title>
        <authorList>
            <person name="Chang Y."/>
            <person name="Wang S."/>
            <person name="Sekimoto S."/>
            <person name="Aerts A.L."/>
            <person name="Choi C."/>
            <person name="Clum A."/>
            <person name="LaButti K.M."/>
            <person name="Lindquist E.A."/>
            <person name="Yee Ngan C."/>
            <person name="Ohm R.A."/>
            <person name="Salamov A.A."/>
            <person name="Grigoriev I.V."/>
            <person name="Spatafora J.W."/>
            <person name="Berbee M.L."/>
        </authorList>
    </citation>
    <scope>NUCLEOTIDE SEQUENCE [LARGE SCALE GENOMIC DNA]</scope>
    <source>
        <strain evidence="2 3">JEL478</strain>
    </source>
</reference>
<dbReference type="PANTHER" id="PTHR43162">
    <property type="match status" value="1"/>
</dbReference>
<sequence>MSSERKFVLTGVGGHLGQIAADWCIYTANPGDSLVFTDYSLASLPADKVLEATYDDEESLRRAFKGADVVGFISTWAFGHRAEQTSRVISAAKACGVKRIVYCGAAMSVGPEESLMRDVESLPFLLREHVATERLVMASGMQWNIQRNTLYQDNIIGLFAQCWKFCGDRGFHNSAGQKGAYVARSDCGRVYAALVLGKAPPNTVHLVSGPEAVTDREIFDYVTSKVEYKAEFVEMTDDELASWWREKGLPDDFATGDFSKLPMKICIPDLVCCGECQCVARGYMSEVSDAVEKLTGRRPLGFRENYVQYEHLFPRND</sequence>
<dbReference type="Gene3D" id="3.90.25.10">
    <property type="entry name" value="UDP-galactose 4-epimerase, domain 1"/>
    <property type="match status" value="1"/>
</dbReference>
<protein>
    <submittedName>
        <fullName evidence="2">NAD(P)-binding protein</fullName>
    </submittedName>
</protein>
<evidence type="ECO:0000259" key="1">
    <source>
        <dbReference type="Pfam" id="PF13460"/>
    </source>
</evidence>
<accession>A0A139AN76</accession>
<dbReference type="PANTHER" id="PTHR43162:SF1">
    <property type="entry name" value="PRESTALK A DIFFERENTIATION PROTEIN A"/>
    <property type="match status" value="1"/>
</dbReference>
<dbReference type="Pfam" id="PF13460">
    <property type="entry name" value="NAD_binding_10"/>
    <property type="match status" value="1"/>
</dbReference>
<dbReference type="InterPro" id="IPR051604">
    <property type="entry name" value="Ergot_Alk_Oxidoreductase"/>
</dbReference>
<dbReference type="InterPro" id="IPR036291">
    <property type="entry name" value="NAD(P)-bd_dom_sf"/>
</dbReference>
<dbReference type="InterPro" id="IPR016040">
    <property type="entry name" value="NAD(P)-bd_dom"/>
</dbReference>